<dbReference type="Proteomes" id="UP000243723">
    <property type="component" value="Unassembled WGS sequence"/>
</dbReference>
<name>A0A2P7YL31_9PEZI</name>
<dbReference type="EMBL" id="NHZQ01000419">
    <property type="protein sequence ID" value="PSK36683.1"/>
    <property type="molecule type" value="Genomic_DNA"/>
</dbReference>
<evidence type="ECO:0000313" key="4">
    <source>
        <dbReference type="Proteomes" id="UP000243723"/>
    </source>
</evidence>
<dbReference type="PANTHER" id="PTHR12496">
    <property type="entry name" value="CGI-41 METHYLTRANSFERASE"/>
    <property type="match status" value="1"/>
</dbReference>
<dbReference type="Pfam" id="PF13679">
    <property type="entry name" value="Methyltransf_32"/>
    <property type="match status" value="1"/>
</dbReference>
<dbReference type="OrthoDB" id="10258156at2759"/>
<feature type="region of interest" description="Disordered" evidence="1">
    <location>
        <begin position="239"/>
        <end position="268"/>
    </location>
</feature>
<reference evidence="3 4" key="1">
    <citation type="submission" date="2017-05" db="EMBL/GenBank/DDBJ databases">
        <title>Draft genome sequence of Elsinoe australis.</title>
        <authorList>
            <person name="Cheng Q."/>
        </authorList>
    </citation>
    <scope>NUCLEOTIDE SEQUENCE [LARGE SCALE GENOMIC DNA]</scope>
    <source>
        <strain evidence="3 4">NL1</strain>
    </source>
</reference>
<dbReference type="AlphaFoldDB" id="A0A2P7YL31"/>
<evidence type="ECO:0000256" key="1">
    <source>
        <dbReference type="SAM" id="MobiDB-lite"/>
    </source>
</evidence>
<dbReference type="InterPro" id="IPR052220">
    <property type="entry name" value="METTL25"/>
</dbReference>
<dbReference type="STRING" id="40998.A0A2P7YL31"/>
<gene>
    <name evidence="3" type="ORF">B9Z65_1866</name>
</gene>
<organism evidence="3 4">
    <name type="scientific">Elsinoe australis</name>
    <dbReference type="NCBI Taxonomy" id="40998"/>
    <lineage>
        <taxon>Eukaryota</taxon>
        <taxon>Fungi</taxon>
        <taxon>Dikarya</taxon>
        <taxon>Ascomycota</taxon>
        <taxon>Pezizomycotina</taxon>
        <taxon>Dothideomycetes</taxon>
        <taxon>Dothideomycetidae</taxon>
        <taxon>Myriangiales</taxon>
        <taxon>Elsinoaceae</taxon>
        <taxon>Elsinoe</taxon>
    </lineage>
</organism>
<sequence>MGPEHPLPISPDFSSTEDYVSSLLEFVSSSKFFRTLCGGVHVLEFFTFEPGLYTAILPEQWREFFAVHDIMDILDLLMREDLNDINQESWRGGPAPPYDLVTYIQTIRRLSLKRTFDRPHPPPLTREVALGMNIKKVHEVNHFTSYISTLAQSIASSSPENSLSHIIDLGSGQGYLPRALALPPHNHNVVGVESRENNITGSQSWDVMAKLAPKPIVMRNKKLFKEELAKAKADGTSLAKEDTRTKKGERGFFHHPGLPDLSTPADEEDVNVSCMPSSRGSVQYVSHYLLDGDLTRIVQQIISPSALDTIRHSPTPLSPPAKRALPRAPPSSVRALVIALHSCGNLLHHGLRSLLLTPSVRAVAMVGCCYNLLTERLGPPTFKLHELRGRNARLEDLEKAFDPHGFPMSQRLCEYESKDGQGETGIRLNITARMMAVQAPQNWGREDSAAFFKRHFFRALLQRVFVDLGLVNAPRAGWATAAEGEGNACEGCEGSGQGLEGTREEGEGKDEDAPSNEPVILGSLPKRSYASFLPYVRAAAAKLAKHETHPSFSVGRARKFSNALDGLSDDEVLAYEERYAAQKKDLSVVWSLMAFSAGVIEATILVDRWRWLKEQEQVEEAWVESVFGYEVSPRNMVVVGVKKGEDASGR</sequence>
<proteinExistence type="predicted"/>
<comment type="caution">
    <text evidence="3">The sequence shown here is derived from an EMBL/GenBank/DDBJ whole genome shotgun (WGS) entry which is preliminary data.</text>
</comment>
<dbReference type="PANTHER" id="PTHR12496:SF0">
    <property type="entry name" value="METHYLTRANSFERASE DOMAIN-CONTAINING PROTEIN"/>
    <property type="match status" value="1"/>
</dbReference>
<feature type="domain" description="Methyltransferase" evidence="2">
    <location>
        <begin position="135"/>
        <end position="375"/>
    </location>
</feature>
<protein>
    <recommendedName>
        <fullName evidence="2">Methyltransferase domain-containing protein</fullName>
    </recommendedName>
</protein>
<evidence type="ECO:0000313" key="3">
    <source>
        <dbReference type="EMBL" id="PSK36683.1"/>
    </source>
</evidence>
<accession>A0A2P7YL31</accession>
<keyword evidence="4" id="KW-1185">Reference proteome</keyword>
<feature type="region of interest" description="Disordered" evidence="1">
    <location>
        <begin position="485"/>
        <end position="517"/>
    </location>
</feature>
<feature type="compositionally biased region" description="Basic and acidic residues" evidence="1">
    <location>
        <begin position="239"/>
        <end position="252"/>
    </location>
</feature>
<evidence type="ECO:0000259" key="2">
    <source>
        <dbReference type="Pfam" id="PF13679"/>
    </source>
</evidence>
<dbReference type="InterPro" id="IPR025714">
    <property type="entry name" value="Methyltranfer_dom"/>
</dbReference>